<accession>A0A7G7W7L8</accession>
<gene>
    <name evidence="2" type="ORF">H4317_00590</name>
</gene>
<dbReference type="Gene3D" id="1.25.40.10">
    <property type="entry name" value="Tetratricopeptide repeat domain"/>
    <property type="match status" value="1"/>
</dbReference>
<dbReference type="KEGG" id="hsk:H4317_00590"/>
<keyword evidence="3" id="KW-1185">Reference proteome</keyword>
<feature type="transmembrane region" description="Helical" evidence="1">
    <location>
        <begin position="93"/>
        <end position="114"/>
    </location>
</feature>
<dbReference type="RefSeq" id="WP_185888274.1">
    <property type="nucleotide sequence ID" value="NZ_CP060202.1"/>
</dbReference>
<dbReference type="InterPro" id="IPR011990">
    <property type="entry name" value="TPR-like_helical_dom_sf"/>
</dbReference>
<organism evidence="2 3">
    <name type="scientific">Hymenobacter sediminicola</name>
    <dbReference type="NCBI Taxonomy" id="2761579"/>
    <lineage>
        <taxon>Bacteria</taxon>
        <taxon>Pseudomonadati</taxon>
        <taxon>Bacteroidota</taxon>
        <taxon>Cytophagia</taxon>
        <taxon>Cytophagales</taxon>
        <taxon>Hymenobacteraceae</taxon>
        <taxon>Hymenobacter</taxon>
    </lineage>
</organism>
<sequence length="265" mass="30377">MTPPIDLRPYLDELERFADGQMSESEQAAFELRMEQDEQLSAAYEAYERFTADLRWVAGHETLRHRLKGLDKRLDQRQDALARIQRRRRRTQIRWGVASGVLLVIVGLALWLWLRPHTLSPDEAWTRYYSPDPGLSEATTQRTGNLLLTEAMRQYHNGQYPEALQSMRRISEASLSPDSLYYYTGVVLLRQDDATAARTYLLRASRQPGSALAGKALYHLGMAQWRTGLLPQAEATLRTVADDAQNPYQAEARKVLQDEAVFPRD</sequence>
<evidence type="ECO:0000313" key="2">
    <source>
        <dbReference type="EMBL" id="QNH62361.1"/>
    </source>
</evidence>
<evidence type="ECO:0000313" key="3">
    <source>
        <dbReference type="Proteomes" id="UP000515489"/>
    </source>
</evidence>
<proteinExistence type="predicted"/>
<dbReference type="SUPFAM" id="SSF48452">
    <property type="entry name" value="TPR-like"/>
    <property type="match status" value="1"/>
</dbReference>
<evidence type="ECO:0000256" key="1">
    <source>
        <dbReference type="SAM" id="Phobius"/>
    </source>
</evidence>
<protein>
    <recommendedName>
        <fullName evidence="4">Tetratricopeptide repeat protein</fullName>
    </recommendedName>
</protein>
<dbReference type="AlphaFoldDB" id="A0A7G7W7L8"/>
<reference evidence="2 3" key="1">
    <citation type="submission" date="2020-08" db="EMBL/GenBank/DDBJ databases">
        <title>Hymenobacter sp. S2-20-2 genome sequencing.</title>
        <authorList>
            <person name="Jin L."/>
        </authorList>
    </citation>
    <scope>NUCLEOTIDE SEQUENCE [LARGE SCALE GENOMIC DNA]</scope>
    <source>
        <strain evidence="2 3">S2-20-2</strain>
    </source>
</reference>
<name>A0A7G7W7L8_9BACT</name>
<evidence type="ECO:0008006" key="4">
    <source>
        <dbReference type="Google" id="ProtNLM"/>
    </source>
</evidence>
<keyword evidence="1" id="KW-1133">Transmembrane helix</keyword>
<keyword evidence="1" id="KW-0472">Membrane</keyword>
<dbReference type="Proteomes" id="UP000515489">
    <property type="component" value="Chromosome"/>
</dbReference>
<dbReference type="EMBL" id="CP060202">
    <property type="protein sequence ID" value="QNH62361.1"/>
    <property type="molecule type" value="Genomic_DNA"/>
</dbReference>
<keyword evidence="1" id="KW-0812">Transmembrane</keyword>